<dbReference type="Gene3D" id="3.90.1750.20">
    <property type="entry name" value="Putative Large Serine Recombinase, Chain B, Domain 2"/>
    <property type="match status" value="1"/>
</dbReference>
<organism evidence="2 3">
    <name type="scientific">Candidatus Roizmanbacteria bacterium GW2011_GWA2_37_7</name>
    <dbReference type="NCBI Taxonomy" id="1618481"/>
    <lineage>
        <taxon>Bacteria</taxon>
        <taxon>Candidatus Roizmaniibacteriota</taxon>
    </lineage>
</organism>
<name>A0A0G0JM39_9BACT</name>
<dbReference type="InterPro" id="IPR025827">
    <property type="entry name" value="Zn_ribbon_recom_dom"/>
</dbReference>
<dbReference type="EMBL" id="LBTJ01000024">
    <property type="protein sequence ID" value="KKQ37834.1"/>
    <property type="molecule type" value="Genomic_DNA"/>
</dbReference>
<evidence type="ECO:0000313" key="3">
    <source>
        <dbReference type="Proteomes" id="UP000034471"/>
    </source>
</evidence>
<protein>
    <recommendedName>
        <fullName evidence="1">Recombinase domain-containing protein</fullName>
    </recommendedName>
</protein>
<proteinExistence type="predicted"/>
<dbReference type="Pfam" id="PF07508">
    <property type="entry name" value="Recombinase"/>
    <property type="match status" value="1"/>
</dbReference>
<sequence>MGTYPARPSYGYKREPISKDKTEIVVDEFSSKVVQKAYEWYAMNSFSMELLRQKIKSEFGVDWSNGMTDKILKDPFYYGTMTWKNKQYKHKYPPVITKQLFDQVQQVKAGFNKKPFKYAGKPNIIYRGLLRCGHCGLAITSEEHKGHIYYHCTQHNGKHGAEWLSEKTITEQFSKLFSYLQMPQDVVDDITNSLKGSHKDKINFHSDLLERYQIEYKTFENRIEKMYEDKLDGSITVSYYEEKRKEYRDKQKILQNKMSRLHTADEEYYLNSEYLLKIAMHAKKLFESSEPQEKRLLLKMTLQNLRLEGKTVRYDWVKPFDKIALYASRLEWLPDEDSLRQFVSY</sequence>
<accession>A0A0G0JM39</accession>
<dbReference type="AlphaFoldDB" id="A0A0G0JM39"/>
<dbReference type="Pfam" id="PF13408">
    <property type="entry name" value="Zn_ribbon_recom"/>
    <property type="match status" value="1"/>
</dbReference>
<dbReference type="GO" id="GO:0000150">
    <property type="term" value="F:DNA strand exchange activity"/>
    <property type="evidence" value="ECO:0007669"/>
    <property type="project" value="InterPro"/>
</dbReference>
<dbReference type="InterPro" id="IPR011109">
    <property type="entry name" value="DNA_bind_recombinase_dom"/>
</dbReference>
<dbReference type="InterPro" id="IPR038109">
    <property type="entry name" value="DNA_bind_recomb_sf"/>
</dbReference>
<feature type="domain" description="Recombinase" evidence="1">
    <location>
        <begin position="9"/>
        <end position="114"/>
    </location>
</feature>
<dbReference type="PANTHER" id="PTHR30461">
    <property type="entry name" value="DNA-INVERTASE FROM LAMBDOID PROPHAGE"/>
    <property type="match status" value="1"/>
</dbReference>
<dbReference type="GO" id="GO:0003677">
    <property type="term" value="F:DNA binding"/>
    <property type="evidence" value="ECO:0007669"/>
    <property type="project" value="InterPro"/>
</dbReference>
<dbReference type="STRING" id="1618481.US54_C0024G0001"/>
<dbReference type="PROSITE" id="PS51737">
    <property type="entry name" value="RECOMBINASE_DNA_BIND"/>
    <property type="match status" value="1"/>
</dbReference>
<dbReference type="InterPro" id="IPR050639">
    <property type="entry name" value="SSR_resolvase"/>
</dbReference>
<comment type="caution">
    <text evidence="2">The sequence shown here is derived from an EMBL/GenBank/DDBJ whole genome shotgun (WGS) entry which is preliminary data.</text>
</comment>
<dbReference type="Proteomes" id="UP000034471">
    <property type="component" value="Unassembled WGS sequence"/>
</dbReference>
<gene>
    <name evidence="2" type="ORF">US54_C0024G0001</name>
</gene>
<evidence type="ECO:0000313" key="2">
    <source>
        <dbReference type="EMBL" id="KKQ37834.1"/>
    </source>
</evidence>
<evidence type="ECO:0000259" key="1">
    <source>
        <dbReference type="PROSITE" id="PS51737"/>
    </source>
</evidence>
<reference evidence="2 3" key="1">
    <citation type="journal article" date="2015" name="Nature">
        <title>rRNA introns, odd ribosomes, and small enigmatic genomes across a large radiation of phyla.</title>
        <authorList>
            <person name="Brown C.T."/>
            <person name="Hug L.A."/>
            <person name="Thomas B.C."/>
            <person name="Sharon I."/>
            <person name="Castelle C.J."/>
            <person name="Singh A."/>
            <person name="Wilkins M.J."/>
            <person name="Williams K.H."/>
            <person name="Banfield J.F."/>
        </authorList>
    </citation>
    <scope>NUCLEOTIDE SEQUENCE [LARGE SCALE GENOMIC DNA]</scope>
</reference>
<dbReference type="PANTHER" id="PTHR30461:SF24">
    <property type="entry name" value="SITE-SPECIFIC INTEGRASE_RESOLVASE-RELATED"/>
    <property type="match status" value="1"/>
</dbReference>